<evidence type="ECO:0000256" key="1">
    <source>
        <dbReference type="SAM" id="Coils"/>
    </source>
</evidence>
<reference evidence="2 3" key="1">
    <citation type="journal article" date="2023" name="Plants (Basel)">
        <title>Bridging the Gap: Combining Genomics and Transcriptomics Approaches to Understand Stylosanthes scabra, an Orphan Legume from the Brazilian Caatinga.</title>
        <authorList>
            <person name="Ferreira-Neto J.R.C."/>
            <person name="da Silva M.D."/>
            <person name="Binneck E."/>
            <person name="de Melo N.F."/>
            <person name="da Silva R.H."/>
            <person name="de Melo A.L.T.M."/>
            <person name="Pandolfi V."/>
            <person name="Bustamante F.O."/>
            <person name="Brasileiro-Vidal A.C."/>
            <person name="Benko-Iseppon A.M."/>
        </authorList>
    </citation>
    <scope>NUCLEOTIDE SEQUENCE [LARGE SCALE GENOMIC DNA]</scope>
    <source>
        <tissue evidence="2">Leaves</tissue>
    </source>
</reference>
<evidence type="ECO:0000313" key="2">
    <source>
        <dbReference type="EMBL" id="MED6112151.1"/>
    </source>
</evidence>
<dbReference type="PANTHER" id="PTHR36362">
    <property type="entry name" value="DNA-DIRECTED RNA POLYMERASE SUBUNIT BETA"/>
    <property type="match status" value="1"/>
</dbReference>
<comment type="caution">
    <text evidence="2">The sequence shown here is derived from an EMBL/GenBank/DDBJ whole genome shotgun (WGS) entry which is preliminary data.</text>
</comment>
<dbReference type="PANTHER" id="PTHR36362:SF3">
    <property type="entry name" value="PROTEIN HOOK HOMOLOG 3-LIKE"/>
    <property type="match status" value="1"/>
</dbReference>
<keyword evidence="3" id="KW-1185">Reference proteome</keyword>
<feature type="coiled-coil region" evidence="1">
    <location>
        <begin position="132"/>
        <end position="200"/>
    </location>
</feature>
<keyword evidence="1" id="KW-0175">Coiled coil</keyword>
<evidence type="ECO:0000313" key="3">
    <source>
        <dbReference type="Proteomes" id="UP001341840"/>
    </source>
</evidence>
<sequence>MDAFAFEAESRITSLEEELTAALKEKEEVKFSKEELTSQLEGLMEKLNESNSELYTLKEEISVLRQSLEESDQSQENLRNSIKVLVEEKEELAMQLADSLLEIEEERAVRSAKEKAALLAIEEQTRKNDMQITSLSKELSEVRNELASCREKCQTLHKSLTTSDESGYPEENIRKTTLELEQLENHFETINAESRQCQESPKADFEVLLPELHDSPGKDKAEDNELCDQGVDLSSQGRELLNEFQKLKNELAVAISERDKLAHEMEDQQKHVTEMEFLEKHCQAQLSMAKNQIEELSQKISCYETKIHKDKVTNNKEMTKLRMMLRGTHAKLDAVLSRYKEAVDESDLMHQKFEEGAAKLKEKLATKGIEVLNLKKQLAEKGL</sequence>
<feature type="coiled-coil region" evidence="1">
    <location>
        <begin position="237"/>
        <end position="306"/>
    </location>
</feature>
<protein>
    <submittedName>
        <fullName evidence="2">Uncharacterized protein</fullName>
    </submittedName>
</protein>
<organism evidence="2 3">
    <name type="scientific">Stylosanthes scabra</name>
    <dbReference type="NCBI Taxonomy" id="79078"/>
    <lineage>
        <taxon>Eukaryota</taxon>
        <taxon>Viridiplantae</taxon>
        <taxon>Streptophyta</taxon>
        <taxon>Embryophyta</taxon>
        <taxon>Tracheophyta</taxon>
        <taxon>Spermatophyta</taxon>
        <taxon>Magnoliopsida</taxon>
        <taxon>eudicotyledons</taxon>
        <taxon>Gunneridae</taxon>
        <taxon>Pentapetalae</taxon>
        <taxon>rosids</taxon>
        <taxon>fabids</taxon>
        <taxon>Fabales</taxon>
        <taxon>Fabaceae</taxon>
        <taxon>Papilionoideae</taxon>
        <taxon>50 kb inversion clade</taxon>
        <taxon>dalbergioids sensu lato</taxon>
        <taxon>Dalbergieae</taxon>
        <taxon>Pterocarpus clade</taxon>
        <taxon>Stylosanthes</taxon>
    </lineage>
</organism>
<dbReference type="Proteomes" id="UP001341840">
    <property type="component" value="Unassembled WGS sequence"/>
</dbReference>
<accession>A0ABU6QKR8</accession>
<proteinExistence type="predicted"/>
<feature type="coiled-coil region" evidence="1">
    <location>
        <begin position="5"/>
        <end position="106"/>
    </location>
</feature>
<dbReference type="EMBL" id="JASCZI010000505">
    <property type="protein sequence ID" value="MED6112151.1"/>
    <property type="molecule type" value="Genomic_DNA"/>
</dbReference>
<name>A0ABU6QKR8_9FABA</name>
<gene>
    <name evidence="2" type="ORF">PIB30_118413</name>
</gene>